<evidence type="ECO:0000313" key="3">
    <source>
        <dbReference type="Proteomes" id="UP000215914"/>
    </source>
</evidence>
<evidence type="ECO:0000259" key="1">
    <source>
        <dbReference type="SMART" id="SM00579"/>
    </source>
</evidence>
<proteinExistence type="predicted"/>
<name>A0A251S3L1_HELAN</name>
<gene>
    <name evidence="2" type="ORF">HannXRQ_Chr16g0528441</name>
</gene>
<protein>
    <submittedName>
        <fullName evidence="2">Putative FBD domain, Leucine-rich repeat domain, L domain-like protein</fullName>
    </submittedName>
</protein>
<organism evidence="2 3">
    <name type="scientific">Helianthus annuus</name>
    <name type="common">Common sunflower</name>
    <dbReference type="NCBI Taxonomy" id="4232"/>
    <lineage>
        <taxon>Eukaryota</taxon>
        <taxon>Viridiplantae</taxon>
        <taxon>Streptophyta</taxon>
        <taxon>Embryophyta</taxon>
        <taxon>Tracheophyta</taxon>
        <taxon>Spermatophyta</taxon>
        <taxon>Magnoliopsida</taxon>
        <taxon>eudicotyledons</taxon>
        <taxon>Gunneridae</taxon>
        <taxon>Pentapetalae</taxon>
        <taxon>asterids</taxon>
        <taxon>campanulids</taxon>
        <taxon>Asterales</taxon>
        <taxon>Asteraceae</taxon>
        <taxon>Asteroideae</taxon>
        <taxon>Heliantheae alliance</taxon>
        <taxon>Heliantheae</taxon>
        <taxon>Helianthus</taxon>
    </lineage>
</organism>
<dbReference type="Proteomes" id="UP000215914">
    <property type="component" value="Chromosome 16"/>
</dbReference>
<dbReference type="SMART" id="SM00579">
    <property type="entry name" value="FBD"/>
    <property type="match status" value="1"/>
</dbReference>
<dbReference type="PANTHER" id="PTHR31639">
    <property type="entry name" value="F-BOX PROTEIN-LIKE"/>
    <property type="match status" value="1"/>
</dbReference>
<feature type="domain" description="FBD" evidence="1">
    <location>
        <begin position="235"/>
        <end position="309"/>
    </location>
</feature>
<keyword evidence="3" id="KW-1185">Reference proteome</keyword>
<dbReference type="InParanoid" id="A0A251S3L1"/>
<dbReference type="PANTHER" id="PTHR31639:SF315">
    <property type="entry name" value="LEUCINE-RICH REPEAT DOMAIN SUPERFAMILY, F-BOX-LIKE DOMAIN SUPERFAMILY"/>
    <property type="match status" value="1"/>
</dbReference>
<accession>A0A251S3L1</accession>
<evidence type="ECO:0000313" key="2">
    <source>
        <dbReference type="EMBL" id="OTF93032.1"/>
    </source>
</evidence>
<dbReference type="EMBL" id="CM007905">
    <property type="protein sequence ID" value="OTF93032.1"/>
    <property type="molecule type" value="Genomic_DNA"/>
</dbReference>
<reference evidence="3" key="1">
    <citation type="journal article" date="2017" name="Nature">
        <title>The sunflower genome provides insights into oil metabolism, flowering and Asterid evolution.</title>
        <authorList>
            <person name="Badouin H."/>
            <person name="Gouzy J."/>
            <person name="Grassa C.J."/>
            <person name="Murat F."/>
            <person name="Staton S.E."/>
            <person name="Cottret L."/>
            <person name="Lelandais-Briere C."/>
            <person name="Owens G.L."/>
            <person name="Carrere S."/>
            <person name="Mayjonade B."/>
            <person name="Legrand L."/>
            <person name="Gill N."/>
            <person name="Kane N.C."/>
            <person name="Bowers J.E."/>
            <person name="Hubner S."/>
            <person name="Bellec A."/>
            <person name="Berard A."/>
            <person name="Berges H."/>
            <person name="Blanchet N."/>
            <person name="Boniface M.C."/>
            <person name="Brunel D."/>
            <person name="Catrice O."/>
            <person name="Chaidir N."/>
            <person name="Claudel C."/>
            <person name="Donnadieu C."/>
            <person name="Faraut T."/>
            <person name="Fievet G."/>
            <person name="Helmstetter N."/>
            <person name="King M."/>
            <person name="Knapp S.J."/>
            <person name="Lai Z."/>
            <person name="Le Paslier M.C."/>
            <person name="Lippi Y."/>
            <person name="Lorenzon L."/>
            <person name="Mandel J.R."/>
            <person name="Marage G."/>
            <person name="Marchand G."/>
            <person name="Marquand E."/>
            <person name="Bret-Mestries E."/>
            <person name="Morien E."/>
            <person name="Nambeesan S."/>
            <person name="Nguyen T."/>
            <person name="Pegot-Espagnet P."/>
            <person name="Pouilly N."/>
            <person name="Raftis F."/>
            <person name="Sallet E."/>
            <person name="Schiex T."/>
            <person name="Thomas J."/>
            <person name="Vandecasteele C."/>
            <person name="Vares D."/>
            <person name="Vear F."/>
            <person name="Vautrin S."/>
            <person name="Crespi M."/>
            <person name="Mangin B."/>
            <person name="Burke J.M."/>
            <person name="Salse J."/>
            <person name="Munos S."/>
            <person name="Vincourt P."/>
            <person name="Rieseberg L.H."/>
            <person name="Langlade N.B."/>
        </authorList>
    </citation>
    <scope>NUCLEOTIDE SEQUENCE [LARGE SCALE GENOMIC DNA]</scope>
    <source>
        <strain evidence="3">cv. SF193</strain>
    </source>
</reference>
<dbReference type="InterPro" id="IPR006566">
    <property type="entry name" value="FBD"/>
</dbReference>
<dbReference type="AlphaFoldDB" id="A0A251S3L1"/>
<sequence>MPLRDALRTSVLSKKWRYTWRSMPKLTFTDDMVKLPSNQCCGQLMKYKVAYAIFHVLLLHNGPIILEFRSLVGHLRLDSEFAPIISYLERGSKVKRLTFFRVKVPPQMLQQFLSKCPLLEYLCLIGSQNGLDFVAGETKFTFVDLFSVCAFDSDFGYLKVLHEGGMPHKLPDSLVHLKYLFLDVCMAEKNEISALLCMIMSSSLLEKIGFLMCDNEKLDHLETLEMNLDPQDYPDMKLDHLVSLWIEDFSNLRLEMEFVKLIMAKSPVLKKVRIVLDGNVSVDEELEMLRDLVLHPIPRASPSAKLAIVRPKTSS</sequence>